<evidence type="ECO:0000256" key="4">
    <source>
        <dbReference type="ARBA" id="ARBA00022692"/>
    </source>
</evidence>
<dbReference type="OrthoDB" id="5393513at2"/>
<dbReference type="GO" id="GO:0005886">
    <property type="term" value="C:plasma membrane"/>
    <property type="evidence" value="ECO:0007669"/>
    <property type="project" value="UniProtKB-SubCell"/>
</dbReference>
<reference evidence="9" key="1">
    <citation type="submission" date="2016-10" db="EMBL/GenBank/DDBJ databases">
        <authorList>
            <person name="Varghese N."/>
            <person name="Submissions S."/>
        </authorList>
    </citation>
    <scope>NUCLEOTIDE SEQUENCE [LARGE SCALE GENOMIC DNA]</scope>
    <source>
        <strain evidence="9">CGMCC 1.10824</strain>
    </source>
</reference>
<feature type="transmembrane region" description="Helical" evidence="7">
    <location>
        <begin position="108"/>
        <end position="129"/>
    </location>
</feature>
<keyword evidence="6 7" id="KW-0472">Membrane</keyword>
<sequence>MPKLLPSIVFWGVALLTFTPWVSAPLALVLGALVVNGIGLPHYAQPAVWVKRLLALAIVGLGFGVQLEVAWQVTHSYFGIMVVSIGVTLLLALVGGRWLRVDGVTSHLIGSGTAICGGSAIAAVAPAMHARNDQMALALACIFTLNAIALLVFPWLGHLLQLDQSTFGAWAAIAIHDTSSVVGAAQAYGDEALQTATTLKLARALWIIPLALVTAWIYQWHHGVATTRKLTVPLFIVGYILAMACAYIMPQFDSVYQTIFGAAKQLLVFCLYLVGASITWARLRAAGWRPLVLALSLWVVIATFTLGWLLYAAKV</sequence>
<dbReference type="PANTHER" id="PTHR30106">
    <property type="entry name" value="INNER MEMBRANE PROTEIN YEIH-RELATED"/>
    <property type="match status" value="1"/>
</dbReference>
<dbReference type="Proteomes" id="UP000199626">
    <property type="component" value="Unassembled WGS sequence"/>
</dbReference>
<dbReference type="InterPro" id="IPR018383">
    <property type="entry name" value="UPF0324_pro"/>
</dbReference>
<comment type="subcellular location">
    <subcellularLocation>
        <location evidence="1">Cell membrane</location>
        <topology evidence="1">Multi-pass membrane protein</topology>
    </subcellularLocation>
</comment>
<comment type="similarity">
    <text evidence="2">Belongs to the UPF0324 family.</text>
</comment>
<evidence type="ECO:0000256" key="5">
    <source>
        <dbReference type="ARBA" id="ARBA00022989"/>
    </source>
</evidence>
<name>A0A1G6BSK1_9GAMM</name>
<protein>
    <submittedName>
        <fullName evidence="8">Conserved hypothetical integral membrane protein</fullName>
    </submittedName>
</protein>
<accession>A0A1G6BSK1</accession>
<organism evidence="8 9">
    <name type="scientific">Pseudidiomarina indica</name>
    <dbReference type="NCBI Taxonomy" id="1159017"/>
    <lineage>
        <taxon>Bacteria</taxon>
        <taxon>Pseudomonadati</taxon>
        <taxon>Pseudomonadota</taxon>
        <taxon>Gammaproteobacteria</taxon>
        <taxon>Alteromonadales</taxon>
        <taxon>Idiomarinaceae</taxon>
        <taxon>Pseudidiomarina</taxon>
    </lineage>
</organism>
<dbReference type="STRING" id="1159017.SAMN02927930_00902"/>
<evidence type="ECO:0000256" key="7">
    <source>
        <dbReference type="SAM" id="Phobius"/>
    </source>
</evidence>
<feature type="transmembrane region" description="Helical" evidence="7">
    <location>
        <begin position="53"/>
        <end position="71"/>
    </location>
</feature>
<evidence type="ECO:0000313" key="9">
    <source>
        <dbReference type="Proteomes" id="UP000199626"/>
    </source>
</evidence>
<keyword evidence="4 7" id="KW-0812">Transmembrane</keyword>
<dbReference type="RefSeq" id="WP_092592202.1">
    <property type="nucleotide sequence ID" value="NZ_FMXN01000004.1"/>
</dbReference>
<evidence type="ECO:0000256" key="3">
    <source>
        <dbReference type="ARBA" id="ARBA00022475"/>
    </source>
</evidence>
<feature type="transmembrane region" description="Helical" evidence="7">
    <location>
        <begin position="135"/>
        <end position="156"/>
    </location>
</feature>
<evidence type="ECO:0000256" key="2">
    <source>
        <dbReference type="ARBA" id="ARBA00007977"/>
    </source>
</evidence>
<feature type="transmembrane region" description="Helical" evidence="7">
    <location>
        <begin position="230"/>
        <end position="249"/>
    </location>
</feature>
<dbReference type="PANTHER" id="PTHR30106:SF1">
    <property type="entry name" value="UPF0324 MEMBRANE PROTEIN FN0533"/>
    <property type="match status" value="1"/>
</dbReference>
<feature type="transmembrane region" description="Helical" evidence="7">
    <location>
        <begin position="201"/>
        <end position="218"/>
    </location>
</feature>
<keyword evidence="9" id="KW-1185">Reference proteome</keyword>
<feature type="transmembrane region" description="Helical" evidence="7">
    <location>
        <begin position="255"/>
        <end position="279"/>
    </location>
</feature>
<dbReference type="AlphaFoldDB" id="A0A1G6BSK1"/>
<dbReference type="EMBL" id="FMXN01000004">
    <property type="protein sequence ID" value="SDB23611.1"/>
    <property type="molecule type" value="Genomic_DNA"/>
</dbReference>
<evidence type="ECO:0000313" key="8">
    <source>
        <dbReference type="EMBL" id="SDB23611.1"/>
    </source>
</evidence>
<evidence type="ECO:0000256" key="1">
    <source>
        <dbReference type="ARBA" id="ARBA00004651"/>
    </source>
</evidence>
<feature type="transmembrane region" description="Helical" evidence="7">
    <location>
        <begin position="291"/>
        <end position="311"/>
    </location>
</feature>
<dbReference type="Pfam" id="PF03601">
    <property type="entry name" value="Cons_hypoth698"/>
    <property type="match status" value="1"/>
</dbReference>
<proteinExistence type="inferred from homology"/>
<keyword evidence="3" id="KW-1003">Cell membrane</keyword>
<feature type="transmembrane region" description="Helical" evidence="7">
    <location>
        <begin position="20"/>
        <end position="41"/>
    </location>
</feature>
<feature type="transmembrane region" description="Helical" evidence="7">
    <location>
        <begin position="77"/>
        <end position="96"/>
    </location>
</feature>
<gene>
    <name evidence="8" type="ORF">SAMN02927930_00902</name>
</gene>
<keyword evidence="5 7" id="KW-1133">Transmembrane helix</keyword>
<evidence type="ECO:0000256" key="6">
    <source>
        <dbReference type="ARBA" id="ARBA00023136"/>
    </source>
</evidence>